<dbReference type="NCBIfam" id="TIGR02647">
    <property type="entry name" value="DNA"/>
    <property type="match status" value="1"/>
</dbReference>
<dbReference type="Proteomes" id="UP001166291">
    <property type="component" value="Unassembled WGS sequence"/>
</dbReference>
<dbReference type="InterPro" id="IPR013468">
    <property type="entry name" value="CHP02647"/>
</dbReference>
<dbReference type="EMBL" id="JAHWDQ010000001">
    <property type="protein sequence ID" value="MBW2940005.1"/>
    <property type="molecule type" value="Genomic_DNA"/>
</dbReference>
<keyword evidence="2" id="KW-1185">Reference proteome</keyword>
<protein>
    <submittedName>
        <fullName evidence="1">TIGR02647 family protein</fullName>
    </submittedName>
</protein>
<gene>
    <name evidence="1" type="ORF">KXJ70_04425</name>
</gene>
<accession>A0ABS6VNX0</accession>
<dbReference type="Pfam" id="PF18918">
    <property type="entry name" value="DUF5669"/>
    <property type="match status" value="1"/>
</dbReference>
<proteinExistence type="predicted"/>
<organism evidence="1 2">
    <name type="scientific">Zhongshania aquimaris</name>
    <dbReference type="NCBI Taxonomy" id="2857107"/>
    <lineage>
        <taxon>Bacteria</taxon>
        <taxon>Pseudomonadati</taxon>
        <taxon>Pseudomonadota</taxon>
        <taxon>Gammaproteobacteria</taxon>
        <taxon>Cellvibrionales</taxon>
        <taxon>Spongiibacteraceae</taxon>
        <taxon>Zhongshania</taxon>
    </lineage>
</organism>
<evidence type="ECO:0000313" key="2">
    <source>
        <dbReference type="Proteomes" id="UP001166291"/>
    </source>
</evidence>
<dbReference type="RefSeq" id="WP_219042234.1">
    <property type="nucleotide sequence ID" value="NZ_JAHWDQ010000001.1"/>
</dbReference>
<name>A0ABS6VNX0_9GAMM</name>
<evidence type="ECO:0000313" key="1">
    <source>
        <dbReference type="EMBL" id="MBW2940005.1"/>
    </source>
</evidence>
<reference evidence="1" key="1">
    <citation type="submission" date="2021-07" db="EMBL/GenBank/DDBJ databases">
        <title>Zhongshania sp. CAU 1632 isolated from seawater.</title>
        <authorList>
            <person name="Kim W."/>
        </authorList>
    </citation>
    <scope>NUCLEOTIDE SEQUENCE</scope>
    <source>
        <strain evidence="1">CAU 1632</strain>
    </source>
</reference>
<comment type="caution">
    <text evidence="1">The sequence shown here is derived from an EMBL/GenBank/DDBJ whole genome shotgun (WGS) entry which is preliminary data.</text>
</comment>
<sequence length="84" mass="9057">MPLSNDVLDEIRVLTQFNPASALEGIKVHHTADASTIAATQRLFDKDLITLPDGGYLTNSGVEVIRHLDSLITVLQCKKEAVAG</sequence>